<protein>
    <submittedName>
        <fullName evidence="10">Membrane protein DedA with SNARE-associated domain</fullName>
    </submittedName>
</protein>
<evidence type="ECO:0000259" key="9">
    <source>
        <dbReference type="Pfam" id="PF09335"/>
    </source>
</evidence>
<feature type="transmembrane region" description="Helical" evidence="7">
    <location>
        <begin position="167"/>
        <end position="189"/>
    </location>
</feature>
<evidence type="ECO:0000313" key="10">
    <source>
        <dbReference type="EMBL" id="RZS36937.1"/>
    </source>
</evidence>
<dbReference type="InterPro" id="IPR032816">
    <property type="entry name" value="VTT_dom"/>
</dbReference>
<evidence type="ECO:0000256" key="3">
    <source>
        <dbReference type="ARBA" id="ARBA00022475"/>
    </source>
</evidence>
<feature type="transmembrane region" description="Helical" evidence="7">
    <location>
        <begin position="15"/>
        <end position="46"/>
    </location>
</feature>
<comment type="similarity">
    <text evidence="2 7">Belongs to the DedA family.</text>
</comment>
<keyword evidence="3 7" id="KW-1003">Cell membrane</keyword>
<accession>A0A4Q7KL29</accession>
<evidence type="ECO:0000256" key="2">
    <source>
        <dbReference type="ARBA" id="ARBA00010792"/>
    </source>
</evidence>
<reference evidence="10 11" key="1">
    <citation type="submission" date="2019-02" db="EMBL/GenBank/DDBJ databases">
        <title>Genomic Encyclopedia of Type Strains, Phase IV (KMG-IV): sequencing the most valuable type-strain genomes for metagenomic binning, comparative biology and taxonomic classification.</title>
        <authorList>
            <person name="Goeker M."/>
        </authorList>
    </citation>
    <scope>NUCLEOTIDE SEQUENCE [LARGE SCALE GENOMIC DNA]</scope>
    <source>
        <strain evidence="10 11">DSM 101727</strain>
    </source>
</reference>
<keyword evidence="5 7" id="KW-1133">Transmembrane helix</keyword>
<feature type="domain" description="VTT" evidence="9">
    <location>
        <begin position="38"/>
        <end position="157"/>
    </location>
</feature>
<dbReference type="Proteomes" id="UP000294257">
    <property type="component" value="Unassembled WGS sequence"/>
</dbReference>
<comment type="subcellular location">
    <subcellularLocation>
        <location evidence="1 7">Cell membrane</location>
        <topology evidence="1 7">Multi-pass membrane protein</topology>
    </subcellularLocation>
</comment>
<sequence>MTDLVNYLVNLPPAMLIAVLLVGCAVESTLFVGAPISGEIVVITVVGFLDPRLLPVAIAAAAVGTFAGQSASYLIGRTFGPRLRDGWIGRRIGRHRWDRAEQVVGNADVATIIAFRFVAVGHTFVPVIAGAMRMPFRRYGSLAAIASTAWAVAWSLLAAFAGQVGHALLGGWGRVGLLTLCLVIGLFGIRAATRQTRQDNDDAAEEDDAAFPEQRISTESAYVDARTETGPPHANGRSADDAPSPTRCPPENRTMGA</sequence>
<dbReference type="PANTHER" id="PTHR30353">
    <property type="entry name" value="INNER MEMBRANE PROTEIN DEDA-RELATED"/>
    <property type="match status" value="1"/>
</dbReference>
<dbReference type="InterPro" id="IPR032818">
    <property type="entry name" value="DedA-like"/>
</dbReference>
<dbReference type="AlphaFoldDB" id="A0A4Q7KL29"/>
<dbReference type="EMBL" id="SGWQ01000006">
    <property type="protein sequence ID" value="RZS36937.1"/>
    <property type="molecule type" value="Genomic_DNA"/>
</dbReference>
<name>A0A4Q7KL29_9PSEU</name>
<keyword evidence="4 7" id="KW-0812">Transmembrane</keyword>
<evidence type="ECO:0000256" key="8">
    <source>
        <dbReference type="SAM" id="MobiDB-lite"/>
    </source>
</evidence>
<feature type="region of interest" description="Disordered" evidence="8">
    <location>
        <begin position="195"/>
        <end position="257"/>
    </location>
</feature>
<feature type="transmembrane region" description="Helical" evidence="7">
    <location>
        <begin position="109"/>
        <end position="129"/>
    </location>
</feature>
<keyword evidence="11" id="KW-1185">Reference proteome</keyword>
<evidence type="ECO:0000256" key="5">
    <source>
        <dbReference type="ARBA" id="ARBA00022989"/>
    </source>
</evidence>
<feature type="transmembrane region" description="Helical" evidence="7">
    <location>
        <begin position="141"/>
        <end position="161"/>
    </location>
</feature>
<evidence type="ECO:0000256" key="7">
    <source>
        <dbReference type="RuleBase" id="RU367016"/>
    </source>
</evidence>
<evidence type="ECO:0000256" key="6">
    <source>
        <dbReference type="ARBA" id="ARBA00023136"/>
    </source>
</evidence>
<dbReference type="Pfam" id="PF09335">
    <property type="entry name" value="VTT_dom"/>
    <property type="match status" value="1"/>
</dbReference>
<evidence type="ECO:0000256" key="1">
    <source>
        <dbReference type="ARBA" id="ARBA00004651"/>
    </source>
</evidence>
<feature type="transmembrane region" description="Helical" evidence="7">
    <location>
        <begin position="53"/>
        <end position="75"/>
    </location>
</feature>
<evidence type="ECO:0000256" key="4">
    <source>
        <dbReference type="ARBA" id="ARBA00022692"/>
    </source>
</evidence>
<dbReference type="GO" id="GO:0005886">
    <property type="term" value="C:plasma membrane"/>
    <property type="evidence" value="ECO:0007669"/>
    <property type="project" value="UniProtKB-SubCell"/>
</dbReference>
<comment type="caution">
    <text evidence="10">The sequence shown here is derived from an EMBL/GenBank/DDBJ whole genome shotgun (WGS) entry which is preliminary data.</text>
</comment>
<feature type="compositionally biased region" description="Acidic residues" evidence="8">
    <location>
        <begin position="201"/>
        <end position="210"/>
    </location>
</feature>
<dbReference type="OrthoDB" id="9813426at2"/>
<organism evidence="10 11">
    <name type="scientific">Herbihabitans rhizosphaerae</name>
    <dbReference type="NCBI Taxonomy" id="1872711"/>
    <lineage>
        <taxon>Bacteria</taxon>
        <taxon>Bacillati</taxon>
        <taxon>Actinomycetota</taxon>
        <taxon>Actinomycetes</taxon>
        <taxon>Pseudonocardiales</taxon>
        <taxon>Pseudonocardiaceae</taxon>
        <taxon>Herbihabitans</taxon>
    </lineage>
</organism>
<proteinExistence type="inferred from homology"/>
<gene>
    <name evidence="10" type="ORF">EV193_106171</name>
</gene>
<evidence type="ECO:0000313" key="11">
    <source>
        <dbReference type="Proteomes" id="UP000294257"/>
    </source>
</evidence>
<keyword evidence="6 7" id="KW-0472">Membrane</keyword>
<dbReference type="RefSeq" id="WP_130345554.1">
    <property type="nucleotide sequence ID" value="NZ_SGWQ01000006.1"/>
</dbReference>
<dbReference type="PANTHER" id="PTHR30353:SF0">
    <property type="entry name" value="TRANSMEMBRANE PROTEIN"/>
    <property type="match status" value="1"/>
</dbReference>